<evidence type="ECO:0000313" key="3">
    <source>
        <dbReference type="EMBL" id="BBD06916.1"/>
    </source>
</evidence>
<dbReference type="PANTHER" id="PTHR35936:SF25">
    <property type="entry name" value="ABC TRANSPORTER SUBSTRATE-BINDING PROTEIN"/>
    <property type="match status" value="1"/>
</dbReference>
<reference evidence="3 4" key="1">
    <citation type="journal article" date="2018" name="Sci. Adv.">
        <title>Multi-heme cytochromes provide a pathway for survival in energy-limited environments.</title>
        <authorList>
            <person name="Deng X."/>
            <person name="Dohmae N."/>
            <person name="Nealson K.H."/>
            <person name="Hashimoto K."/>
            <person name="Okamoto A."/>
        </authorList>
    </citation>
    <scope>NUCLEOTIDE SEQUENCE [LARGE SCALE GENOMIC DNA]</scope>
    <source>
        <strain evidence="3 4">IS5</strain>
    </source>
</reference>
<proteinExistence type="predicted"/>
<name>A0A2Z6AUQ6_9BACT</name>
<keyword evidence="1" id="KW-0732">Signal</keyword>
<dbReference type="AlphaFoldDB" id="A0A2Z6AUQ6"/>
<dbReference type="EMBL" id="AP017378">
    <property type="protein sequence ID" value="BBD06916.1"/>
    <property type="molecule type" value="Genomic_DNA"/>
</dbReference>
<feature type="domain" description="Solute-binding protein family 3/N-terminal" evidence="2">
    <location>
        <begin position="2"/>
        <end position="227"/>
    </location>
</feature>
<dbReference type="SUPFAM" id="SSF53850">
    <property type="entry name" value="Periplasmic binding protein-like II"/>
    <property type="match status" value="1"/>
</dbReference>
<dbReference type="KEGG" id="dfl:DFE_0190"/>
<dbReference type="SMART" id="SM00062">
    <property type="entry name" value="PBPb"/>
    <property type="match status" value="1"/>
</dbReference>
<dbReference type="InterPro" id="IPR001638">
    <property type="entry name" value="Solute-binding_3/MltF_N"/>
</dbReference>
<organism evidence="3 4">
    <name type="scientific">Desulfovibrio ferrophilus</name>
    <dbReference type="NCBI Taxonomy" id="241368"/>
    <lineage>
        <taxon>Bacteria</taxon>
        <taxon>Pseudomonadati</taxon>
        <taxon>Thermodesulfobacteriota</taxon>
        <taxon>Desulfovibrionia</taxon>
        <taxon>Desulfovibrionales</taxon>
        <taxon>Desulfovibrionaceae</taxon>
        <taxon>Desulfovibrio</taxon>
    </lineage>
</organism>
<evidence type="ECO:0000256" key="1">
    <source>
        <dbReference type="ARBA" id="ARBA00022729"/>
    </source>
</evidence>
<evidence type="ECO:0000259" key="2">
    <source>
        <dbReference type="SMART" id="SM00062"/>
    </source>
</evidence>
<keyword evidence="4" id="KW-1185">Reference proteome</keyword>
<accession>A0A2Z6AUQ6</accession>
<dbReference type="Gene3D" id="3.40.190.10">
    <property type="entry name" value="Periplasmic binding protein-like II"/>
    <property type="match status" value="2"/>
</dbReference>
<gene>
    <name evidence="3" type="ORF">DFE_0190</name>
</gene>
<dbReference type="PANTHER" id="PTHR35936">
    <property type="entry name" value="MEMBRANE-BOUND LYTIC MUREIN TRANSGLYCOSYLASE F"/>
    <property type="match status" value="1"/>
</dbReference>
<evidence type="ECO:0000313" key="4">
    <source>
        <dbReference type="Proteomes" id="UP000269883"/>
    </source>
</evidence>
<protein>
    <submittedName>
        <fullName evidence="3">ABC-type transporter, periplasmic subunit family 3</fullName>
    </submittedName>
</protein>
<dbReference type="Pfam" id="PF00497">
    <property type="entry name" value="SBP_bac_3"/>
    <property type="match status" value="1"/>
</dbReference>
<sequence>MRLGTDEWPPYEYSTPNGEITGIATDLLKEVFSRMDAPVASLESFPWARGLKQIEAGRLDVLFSANYDETRLRYVRYPKGDLVLSQWVFFVRSEDRERLTFNSFDDLKDHRIGVVRDYSYTPEFSDFIEKNKSAVVVSSDRANLELLLRGRVDYALCDYLNCLQLVNQDRLEGQIFPLDDKPLANIYLYPMFNRSTVSQEFVDRFDEVLLGLKREARYWDIINRHIK</sequence>
<dbReference type="Proteomes" id="UP000269883">
    <property type="component" value="Chromosome"/>
</dbReference>